<dbReference type="InterPro" id="IPR017896">
    <property type="entry name" value="4Fe4S_Fe-S-bd"/>
</dbReference>
<dbReference type="Gene3D" id="3.30.70.20">
    <property type="match status" value="2"/>
</dbReference>
<sequence>MCDHCLQHGSAGKWYLNAKNYTAEVLEEMGKDEAFLKEFLLEQYKTFEAMQVRQVAGFSAVGLGYKMQIPLVGRLIKTFAERMLHTKKTTFNPFKAEGHIGQVVPLDDAIAILDRCVDENTIIMKYCMCRFMSRAEKEACCINFGVMSDVIDKLPRFIPEPDESQFRISKEEAIRKFTEFNKKGYVGTIWYGAYPLINNLCACKSPECAGFRPRLDFGIKSIYKGEYVVVHNENNCQGCKQCVLKCQFGAISFNENLKQTEIDPHLCYGCGVCMHACKFDALKIIPRNEMEAVRGRY</sequence>
<feature type="domain" description="4Fe-4S ferredoxin-type" evidence="1">
    <location>
        <begin position="258"/>
        <end position="287"/>
    </location>
</feature>
<protein>
    <submittedName>
        <fullName evidence="2">Ion-translocating oxidoreductase complex subunit B</fullName>
    </submittedName>
</protein>
<evidence type="ECO:0000313" key="3">
    <source>
        <dbReference type="Proteomes" id="UP001208689"/>
    </source>
</evidence>
<dbReference type="PROSITE" id="PS51379">
    <property type="entry name" value="4FE4S_FER_2"/>
    <property type="match status" value="2"/>
</dbReference>
<dbReference type="Proteomes" id="UP001208689">
    <property type="component" value="Chromosome"/>
</dbReference>
<dbReference type="EMBL" id="CP104013">
    <property type="protein sequence ID" value="UYP44524.1"/>
    <property type="molecule type" value="Genomic_DNA"/>
</dbReference>
<accession>A0ABY6HPN4</accession>
<evidence type="ECO:0000259" key="1">
    <source>
        <dbReference type="PROSITE" id="PS51379"/>
    </source>
</evidence>
<keyword evidence="3" id="KW-1185">Reference proteome</keyword>
<dbReference type="SUPFAM" id="SSF54862">
    <property type="entry name" value="4Fe-4S ferredoxins"/>
    <property type="match status" value="1"/>
</dbReference>
<reference evidence="2" key="1">
    <citation type="submission" date="2022-09" db="EMBL/GenBank/DDBJ databases">
        <title>Actin cytoskeleton and complex cell architecture in an #Asgard archaeon.</title>
        <authorList>
            <person name="Ponce Toledo R.I."/>
            <person name="Schleper C."/>
            <person name="Rodrigues Oliveira T."/>
            <person name="Wollweber F."/>
            <person name="Xu J."/>
            <person name="Rittmann S."/>
            <person name="Klingl A."/>
            <person name="Pilhofer M."/>
        </authorList>
    </citation>
    <scope>NUCLEOTIDE SEQUENCE</scope>
    <source>
        <strain evidence="2">B-35</strain>
    </source>
</reference>
<evidence type="ECO:0000313" key="2">
    <source>
        <dbReference type="EMBL" id="UYP44524.1"/>
    </source>
</evidence>
<organism evidence="2 3">
    <name type="scientific">Candidatus Lokiarchaeum ossiferum</name>
    <dbReference type="NCBI Taxonomy" id="2951803"/>
    <lineage>
        <taxon>Archaea</taxon>
        <taxon>Promethearchaeati</taxon>
        <taxon>Promethearchaeota</taxon>
        <taxon>Promethearchaeia</taxon>
        <taxon>Promethearchaeales</taxon>
        <taxon>Promethearchaeaceae</taxon>
        <taxon>Candidatus Lokiarchaeum</taxon>
    </lineage>
</organism>
<dbReference type="Pfam" id="PF12838">
    <property type="entry name" value="Fer4_7"/>
    <property type="match status" value="1"/>
</dbReference>
<name>A0ABY6HPN4_9ARCH</name>
<proteinExistence type="predicted"/>
<feature type="domain" description="4Fe-4S ferredoxin-type" evidence="1">
    <location>
        <begin position="227"/>
        <end position="256"/>
    </location>
</feature>
<gene>
    <name evidence="2" type="ORF">NEF87_000809</name>
</gene>